<evidence type="ECO:0000256" key="2">
    <source>
        <dbReference type="ARBA" id="ARBA00004651"/>
    </source>
</evidence>
<dbReference type="PANTHER" id="PTHR45339">
    <property type="entry name" value="HYBRID SIGNAL TRANSDUCTION HISTIDINE KINASE J"/>
    <property type="match status" value="1"/>
</dbReference>
<evidence type="ECO:0000256" key="7">
    <source>
        <dbReference type="ARBA" id="ARBA00022692"/>
    </source>
</evidence>
<evidence type="ECO:0000256" key="5">
    <source>
        <dbReference type="ARBA" id="ARBA00022553"/>
    </source>
</evidence>
<keyword evidence="8" id="KW-0547">Nucleotide-binding</keyword>
<dbReference type="Proteomes" id="UP000595332">
    <property type="component" value="Chromosome"/>
</dbReference>
<reference evidence="21 22" key="1">
    <citation type="journal article" date="2008" name="Int. J. Syst. Evol. Microbiol.">
        <title>Neptunomonas japonica sp. nov., an Osedax japonicus symbiont-like bacterium isolated from sediment adjacent to sperm whale carcasses off Kagoshima, Japan.</title>
        <authorList>
            <person name="Miyazaki M."/>
            <person name="Nogi Y."/>
            <person name="Fujiwara Y."/>
            <person name="Kawato M."/>
            <person name="Kubokawa K."/>
            <person name="Horikoshi K."/>
        </authorList>
    </citation>
    <scope>NUCLEOTIDE SEQUENCE [LARGE SCALE GENOMIC DNA]</scope>
    <source>
        <strain evidence="21 22">JAMM 1380</strain>
    </source>
</reference>
<dbReference type="InterPro" id="IPR003661">
    <property type="entry name" value="HisK_dim/P_dom"/>
</dbReference>
<dbReference type="PROSITE" id="PS50885">
    <property type="entry name" value="HAMP"/>
    <property type="match status" value="1"/>
</dbReference>
<evidence type="ECO:0000259" key="18">
    <source>
        <dbReference type="PROSITE" id="PS50110"/>
    </source>
</evidence>
<dbReference type="InterPro" id="IPR001789">
    <property type="entry name" value="Sig_transdc_resp-reg_receiver"/>
</dbReference>
<dbReference type="Pfam" id="PF00072">
    <property type="entry name" value="Response_reg"/>
    <property type="match status" value="1"/>
</dbReference>
<dbReference type="CDD" id="cd16922">
    <property type="entry name" value="HATPase_EvgS-ArcB-TorS-like"/>
    <property type="match status" value="1"/>
</dbReference>
<keyword evidence="22" id="KW-1185">Reference proteome</keyword>
<dbReference type="SMART" id="SM00304">
    <property type="entry name" value="HAMP"/>
    <property type="match status" value="1"/>
</dbReference>
<dbReference type="SMART" id="SM00388">
    <property type="entry name" value="HisKA"/>
    <property type="match status" value="1"/>
</dbReference>
<dbReference type="InterPro" id="IPR003594">
    <property type="entry name" value="HATPase_dom"/>
</dbReference>
<dbReference type="SUPFAM" id="SSF55874">
    <property type="entry name" value="ATPase domain of HSP90 chaperone/DNA topoisomerase II/histidine kinase"/>
    <property type="match status" value="1"/>
</dbReference>
<dbReference type="PROSITE" id="PS50109">
    <property type="entry name" value="HIS_KIN"/>
    <property type="match status" value="1"/>
</dbReference>
<evidence type="ECO:0000256" key="8">
    <source>
        <dbReference type="ARBA" id="ARBA00022741"/>
    </source>
</evidence>
<gene>
    <name evidence="21" type="ORF">NEJAP_2333</name>
</gene>
<dbReference type="InterPro" id="IPR011006">
    <property type="entry name" value="CheY-like_superfamily"/>
</dbReference>
<organism evidence="21 22">
    <name type="scientific">Neptunomonas japonica JAMM 1380</name>
    <dbReference type="NCBI Taxonomy" id="1441457"/>
    <lineage>
        <taxon>Bacteria</taxon>
        <taxon>Pseudomonadati</taxon>
        <taxon>Pseudomonadota</taxon>
        <taxon>Gammaproteobacteria</taxon>
        <taxon>Oceanospirillales</taxon>
        <taxon>Oceanospirillaceae</taxon>
        <taxon>Neptunomonas</taxon>
    </lineage>
</organism>
<keyword evidence="13 16" id="KW-0472">Membrane</keyword>
<keyword evidence="12" id="KW-0902">Two-component regulatory system</keyword>
<dbReference type="Gene3D" id="3.30.565.10">
    <property type="entry name" value="Histidine kinase-like ATPase, C-terminal domain"/>
    <property type="match status" value="1"/>
</dbReference>
<feature type="domain" description="HPt" evidence="20">
    <location>
        <begin position="674"/>
        <end position="767"/>
    </location>
</feature>
<evidence type="ECO:0000256" key="6">
    <source>
        <dbReference type="ARBA" id="ARBA00022679"/>
    </source>
</evidence>
<dbReference type="SMART" id="SM00073">
    <property type="entry name" value="HPT"/>
    <property type="match status" value="1"/>
</dbReference>
<dbReference type="InterPro" id="IPR004358">
    <property type="entry name" value="Sig_transdc_His_kin-like_C"/>
</dbReference>
<evidence type="ECO:0000256" key="14">
    <source>
        <dbReference type="PROSITE-ProRule" id="PRU00110"/>
    </source>
</evidence>
<protein>
    <recommendedName>
        <fullName evidence="3">histidine kinase</fullName>
        <ecNumber evidence="3">2.7.13.3</ecNumber>
    </recommendedName>
</protein>
<comment type="catalytic activity">
    <reaction evidence="1">
        <text>ATP + protein L-histidine = ADP + protein N-phospho-L-histidine.</text>
        <dbReference type="EC" id="2.7.13.3"/>
    </reaction>
</comment>
<dbReference type="SUPFAM" id="SSF158472">
    <property type="entry name" value="HAMP domain-like"/>
    <property type="match status" value="1"/>
</dbReference>
<evidence type="ECO:0000256" key="13">
    <source>
        <dbReference type="ARBA" id="ARBA00023136"/>
    </source>
</evidence>
<keyword evidence="6" id="KW-0808">Transferase</keyword>
<dbReference type="Gene3D" id="6.10.340.10">
    <property type="match status" value="1"/>
</dbReference>
<dbReference type="InterPro" id="IPR003660">
    <property type="entry name" value="HAMP_dom"/>
</dbReference>
<evidence type="ECO:0000259" key="20">
    <source>
        <dbReference type="PROSITE" id="PS50894"/>
    </source>
</evidence>
<dbReference type="Pfam" id="PF00672">
    <property type="entry name" value="HAMP"/>
    <property type="match status" value="1"/>
</dbReference>
<dbReference type="GO" id="GO:0005524">
    <property type="term" value="F:ATP binding"/>
    <property type="evidence" value="ECO:0007669"/>
    <property type="project" value="UniProtKB-KW"/>
</dbReference>
<keyword evidence="4" id="KW-1003">Cell membrane</keyword>
<dbReference type="SUPFAM" id="SSF52172">
    <property type="entry name" value="CheY-like"/>
    <property type="match status" value="1"/>
</dbReference>
<comment type="subcellular location">
    <subcellularLocation>
        <location evidence="2">Cell membrane</location>
        <topology evidence="2">Multi-pass membrane protein</topology>
    </subcellularLocation>
</comment>
<evidence type="ECO:0000313" key="21">
    <source>
        <dbReference type="EMBL" id="BBB30279.1"/>
    </source>
</evidence>
<dbReference type="SMART" id="SM00448">
    <property type="entry name" value="REC"/>
    <property type="match status" value="1"/>
</dbReference>
<feature type="domain" description="Response regulatory" evidence="18">
    <location>
        <begin position="522"/>
        <end position="641"/>
    </location>
</feature>
<dbReference type="CDD" id="cd06225">
    <property type="entry name" value="HAMP"/>
    <property type="match status" value="1"/>
</dbReference>
<dbReference type="EMBL" id="AP014546">
    <property type="protein sequence ID" value="BBB30279.1"/>
    <property type="molecule type" value="Genomic_DNA"/>
</dbReference>
<dbReference type="InterPro" id="IPR005467">
    <property type="entry name" value="His_kinase_dom"/>
</dbReference>
<dbReference type="InterPro" id="IPR033417">
    <property type="entry name" value="CHASE8"/>
</dbReference>
<dbReference type="InterPro" id="IPR036890">
    <property type="entry name" value="HATPase_C_sf"/>
</dbReference>
<dbReference type="SUPFAM" id="SSF47384">
    <property type="entry name" value="Homodimeric domain of signal transducing histidine kinase"/>
    <property type="match status" value="1"/>
</dbReference>
<dbReference type="GO" id="GO:0005886">
    <property type="term" value="C:plasma membrane"/>
    <property type="evidence" value="ECO:0007669"/>
    <property type="project" value="UniProtKB-SubCell"/>
</dbReference>
<keyword evidence="9 21" id="KW-0418">Kinase</keyword>
<evidence type="ECO:0000256" key="16">
    <source>
        <dbReference type="SAM" id="Phobius"/>
    </source>
</evidence>
<evidence type="ECO:0000256" key="11">
    <source>
        <dbReference type="ARBA" id="ARBA00022989"/>
    </source>
</evidence>
<evidence type="ECO:0000256" key="10">
    <source>
        <dbReference type="ARBA" id="ARBA00022840"/>
    </source>
</evidence>
<dbReference type="InterPro" id="IPR008207">
    <property type="entry name" value="Sig_transdc_His_kin_Hpt_dom"/>
</dbReference>
<feature type="domain" description="Histidine kinase" evidence="17">
    <location>
        <begin position="279"/>
        <end position="499"/>
    </location>
</feature>
<dbReference type="InterPro" id="IPR036097">
    <property type="entry name" value="HisK_dim/P_sf"/>
</dbReference>
<dbReference type="Pfam" id="PF01627">
    <property type="entry name" value="Hpt"/>
    <property type="match status" value="1"/>
</dbReference>
<feature type="transmembrane region" description="Helical" evidence="16">
    <location>
        <begin position="162"/>
        <end position="184"/>
    </location>
</feature>
<evidence type="ECO:0000256" key="9">
    <source>
        <dbReference type="ARBA" id="ARBA00022777"/>
    </source>
</evidence>
<dbReference type="EC" id="2.7.13.3" evidence="3"/>
<keyword evidence="10" id="KW-0067">ATP-binding</keyword>
<evidence type="ECO:0000256" key="15">
    <source>
        <dbReference type="PROSITE-ProRule" id="PRU00169"/>
    </source>
</evidence>
<dbReference type="CDD" id="cd17546">
    <property type="entry name" value="REC_hyHK_CKI1_RcsC-like"/>
    <property type="match status" value="1"/>
</dbReference>
<proteinExistence type="predicted"/>
<sequence>MSVFKSLKIRLLLSMIFLVVLVIAVILWAVISNQTQAAKDQAESELISISEMVAENIVAALLFSDPISAKNTLNSLKAKPDIYNAIIYDINGDVFSEYSFSELHSNINKHEIVSVENINKGEVSSDVNGLHAYMPIYSENEVIGLVYIADNLMTFQRRINNLYYWVYFTSALALAVSFMIILFLQRIFTKPLNELLFTIQNIADKKDYTRRAPASSTTEFEVLGRNFNYMLDEIYQRDKQLESINTELELRVESRTKELATALNLANEGNRAKSEFLAVMSHEVRTPLNGIIGFSELLKMQKFDKDISEKIKYLNISAHSLMSLLNEILDFSKLDANKVEIENSEFCLTSLLTAVVESQAPMASKKGVAVELNMPEIAKGSYLGDSIRIRQVLSNIIGNAVKFTDVGKVVITVSQFCTQSEALLKFTIKDTGVGISPKYLENIFSPFVQADSTITRKYGGTGLGLAICKQLIELMNGQYGVQSVVGLGSEFWFSIPLTKVNADIEFLNVNEIDKAGSHRKGKILIAEDNEINQMVIKNLLISFGHTCNVVSNGMQVISEATVKKYDLIFMDYHMPEADGVEATERIRQLGHESINFDTPIIALTADIQPKVSKIFRRAGANDILIKPFTREKLELCLNKWMDNEPRLLEEEVASDTLKIVNFGVLEDISNISPDDSIVHQIISLFFDKTPELMENIKKSINENDAESLFLFSHSLKSSAANIGAESLSGIAKRLEHLGRENLVHEASELTPLLYDCFEKTSDTLNGLLKDSSV</sequence>
<dbReference type="GO" id="GO:0000155">
    <property type="term" value="F:phosphorelay sensor kinase activity"/>
    <property type="evidence" value="ECO:0007669"/>
    <property type="project" value="InterPro"/>
</dbReference>
<evidence type="ECO:0000256" key="3">
    <source>
        <dbReference type="ARBA" id="ARBA00012438"/>
    </source>
</evidence>
<dbReference type="Pfam" id="PF17152">
    <property type="entry name" value="CHASE8"/>
    <property type="match status" value="1"/>
</dbReference>
<evidence type="ECO:0000256" key="12">
    <source>
        <dbReference type="ARBA" id="ARBA00023012"/>
    </source>
</evidence>
<dbReference type="InterPro" id="IPR036641">
    <property type="entry name" value="HPT_dom_sf"/>
</dbReference>
<dbReference type="RefSeq" id="WP_201347477.1">
    <property type="nucleotide sequence ID" value="NZ_AP014546.1"/>
</dbReference>
<keyword evidence="5 15" id="KW-0597">Phosphoprotein</keyword>
<feature type="transmembrane region" description="Helical" evidence="16">
    <location>
        <begin position="12"/>
        <end position="31"/>
    </location>
</feature>
<dbReference type="AlphaFoldDB" id="A0A7R6PD35"/>
<evidence type="ECO:0000259" key="19">
    <source>
        <dbReference type="PROSITE" id="PS50885"/>
    </source>
</evidence>
<accession>A0A7R6PD35</accession>
<dbReference type="PANTHER" id="PTHR45339:SF1">
    <property type="entry name" value="HYBRID SIGNAL TRANSDUCTION HISTIDINE KINASE J"/>
    <property type="match status" value="1"/>
</dbReference>
<evidence type="ECO:0000256" key="1">
    <source>
        <dbReference type="ARBA" id="ARBA00000085"/>
    </source>
</evidence>
<evidence type="ECO:0000313" key="22">
    <source>
        <dbReference type="Proteomes" id="UP000595332"/>
    </source>
</evidence>
<dbReference type="PRINTS" id="PR00344">
    <property type="entry name" value="BCTRLSENSOR"/>
</dbReference>
<keyword evidence="11 16" id="KW-1133">Transmembrane helix</keyword>
<evidence type="ECO:0000256" key="4">
    <source>
        <dbReference type="ARBA" id="ARBA00022475"/>
    </source>
</evidence>
<dbReference type="Pfam" id="PF02518">
    <property type="entry name" value="HATPase_c"/>
    <property type="match status" value="1"/>
</dbReference>
<dbReference type="PROSITE" id="PS50110">
    <property type="entry name" value="RESPONSE_REGULATORY"/>
    <property type="match status" value="1"/>
</dbReference>
<name>A0A7R6PD35_9GAMM</name>
<feature type="modified residue" description="4-aspartylphosphate" evidence="15">
    <location>
        <position position="571"/>
    </location>
</feature>
<dbReference type="CDD" id="cd00082">
    <property type="entry name" value="HisKA"/>
    <property type="match status" value="1"/>
</dbReference>
<dbReference type="FunFam" id="3.30.565.10:FF:000010">
    <property type="entry name" value="Sensor histidine kinase RcsC"/>
    <property type="match status" value="1"/>
</dbReference>
<dbReference type="Gene3D" id="1.10.287.130">
    <property type="match status" value="1"/>
</dbReference>
<dbReference type="PROSITE" id="PS50894">
    <property type="entry name" value="HPT"/>
    <property type="match status" value="1"/>
</dbReference>
<feature type="domain" description="HAMP" evidence="19">
    <location>
        <begin position="186"/>
        <end position="239"/>
    </location>
</feature>
<feature type="modified residue" description="Phosphohistidine" evidence="14">
    <location>
        <position position="713"/>
    </location>
</feature>
<dbReference type="SMART" id="SM00387">
    <property type="entry name" value="HATPase_c"/>
    <property type="match status" value="1"/>
</dbReference>
<dbReference type="Gene3D" id="1.20.120.160">
    <property type="entry name" value="HPT domain"/>
    <property type="match status" value="1"/>
</dbReference>
<dbReference type="Pfam" id="PF00512">
    <property type="entry name" value="HisKA"/>
    <property type="match status" value="1"/>
</dbReference>
<dbReference type="KEGG" id="njp:NEJAP_2333"/>
<dbReference type="SUPFAM" id="SSF47226">
    <property type="entry name" value="Histidine-containing phosphotransfer domain, HPT domain"/>
    <property type="match status" value="1"/>
</dbReference>
<dbReference type="Gene3D" id="3.40.50.2300">
    <property type="match status" value="1"/>
</dbReference>
<evidence type="ECO:0000259" key="17">
    <source>
        <dbReference type="PROSITE" id="PS50109"/>
    </source>
</evidence>
<keyword evidence="7 16" id="KW-0812">Transmembrane</keyword>